<dbReference type="RefSeq" id="WP_202246813.1">
    <property type="nucleotide sequence ID" value="NZ_JAESIY010000023.1"/>
</dbReference>
<protein>
    <submittedName>
        <fullName evidence="1">Uncharacterized protein</fullName>
    </submittedName>
</protein>
<name>A0A937K2V6_9BACT</name>
<organism evidence="1 2">
    <name type="scientific">Fulvivirga sediminis</name>
    <dbReference type="NCBI Taxonomy" id="2803949"/>
    <lineage>
        <taxon>Bacteria</taxon>
        <taxon>Pseudomonadati</taxon>
        <taxon>Bacteroidota</taxon>
        <taxon>Cytophagia</taxon>
        <taxon>Cytophagales</taxon>
        <taxon>Fulvivirgaceae</taxon>
        <taxon>Fulvivirga</taxon>
    </lineage>
</organism>
<accession>A0A937K2V6</accession>
<gene>
    <name evidence="1" type="ORF">JL102_22935</name>
</gene>
<dbReference type="Proteomes" id="UP000659388">
    <property type="component" value="Unassembled WGS sequence"/>
</dbReference>
<reference evidence="1" key="1">
    <citation type="submission" date="2021-01" db="EMBL/GenBank/DDBJ databases">
        <title>Fulvivirga kasyanovii gen. nov., sp nov., a novel member of the phylum Bacteroidetes isolated from seawater in a mussel farm.</title>
        <authorList>
            <person name="Zhao L.-H."/>
            <person name="Wang Z.-J."/>
        </authorList>
    </citation>
    <scope>NUCLEOTIDE SEQUENCE</scope>
    <source>
        <strain evidence="1">2943</strain>
    </source>
</reference>
<proteinExistence type="predicted"/>
<evidence type="ECO:0000313" key="2">
    <source>
        <dbReference type="Proteomes" id="UP000659388"/>
    </source>
</evidence>
<evidence type="ECO:0000313" key="1">
    <source>
        <dbReference type="EMBL" id="MBL3659021.1"/>
    </source>
</evidence>
<dbReference type="AlphaFoldDB" id="A0A937K2V6"/>
<keyword evidence="2" id="KW-1185">Reference proteome</keyword>
<sequence>MKKLPLINLILLIGTIAYLLISTDKNQNYNENKIIPEITTERLNIVGKDGNKYVVLSNPEKQALATIDGKPINPEITERNIAGLLFFNEDGDEIGGLVYGIDSTDSYQLLTFDQRKNDQIMALRKDEYLEGGEWKKQYGLLLQERSEKQSNVIISELNNIRKIEDSILREKEYDKFYNNRENLAPQRLFIGRTYSENVGLFLMDKNNKPRLQIYLDEDGEPHIESFDKNGEKKIIK</sequence>
<comment type="caution">
    <text evidence="1">The sequence shown here is derived from an EMBL/GenBank/DDBJ whole genome shotgun (WGS) entry which is preliminary data.</text>
</comment>
<dbReference type="EMBL" id="JAESIY010000023">
    <property type="protein sequence ID" value="MBL3659021.1"/>
    <property type="molecule type" value="Genomic_DNA"/>
</dbReference>